<comment type="subcellular location">
    <subcellularLocation>
        <location evidence="7">Cytoplasm</location>
    </subcellularLocation>
</comment>
<feature type="domain" description="Aldehyde dehydrogenase" evidence="8">
    <location>
        <begin position="12"/>
        <end position="293"/>
    </location>
</feature>
<dbReference type="InterPro" id="IPR016161">
    <property type="entry name" value="Ald_DH/histidinol_DH"/>
</dbReference>
<dbReference type="PANTHER" id="PTHR11063">
    <property type="entry name" value="GLUTAMATE SEMIALDEHYDE DEHYDROGENASE"/>
    <property type="match status" value="1"/>
</dbReference>
<dbReference type="SUPFAM" id="SSF53720">
    <property type="entry name" value="ALDH-like"/>
    <property type="match status" value="1"/>
</dbReference>
<dbReference type="EMBL" id="CP047593">
    <property type="protein sequence ID" value="QHI69582.1"/>
    <property type="molecule type" value="Genomic_DNA"/>
</dbReference>
<evidence type="ECO:0000256" key="5">
    <source>
        <dbReference type="ARBA" id="ARBA00023002"/>
    </source>
</evidence>
<dbReference type="Pfam" id="PF00171">
    <property type="entry name" value="Aldedh"/>
    <property type="match status" value="1"/>
</dbReference>
<evidence type="ECO:0000256" key="7">
    <source>
        <dbReference type="HAMAP-Rule" id="MF_00412"/>
    </source>
</evidence>
<comment type="similarity">
    <text evidence="7">Belongs to the gamma-glutamyl phosphate reductase family.</text>
</comment>
<protein>
    <recommendedName>
        <fullName evidence="7">Gamma-glutamyl phosphate reductase</fullName>
        <shortName evidence="7">GPR</shortName>
        <ecNumber evidence="7">1.2.1.41</ecNumber>
    </recommendedName>
    <alternativeName>
        <fullName evidence="7">Glutamate-5-semialdehyde dehydrogenase</fullName>
    </alternativeName>
    <alternativeName>
        <fullName evidence="7">Glutamyl-gamma-semialdehyde dehydrogenase</fullName>
        <shortName evidence="7">GSA dehydrogenase</shortName>
    </alternativeName>
</protein>
<proteinExistence type="inferred from homology"/>
<evidence type="ECO:0000256" key="2">
    <source>
        <dbReference type="ARBA" id="ARBA00022605"/>
    </source>
</evidence>
<dbReference type="HAMAP" id="MF_00412">
    <property type="entry name" value="ProA"/>
    <property type="match status" value="1"/>
</dbReference>
<dbReference type="InterPro" id="IPR012134">
    <property type="entry name" value="Glu-5-SA_DH"/>
</dbReference>
<dbReference type="PANTHER" id="PTHR11063:SF8">
    <property type="entry name" value="DELTA-1-PYRROLINE-5-CARBOXYLATE SYNTHASE"/>
    <property type="match status" value="1"/>
</dbReference>
<dbReference type="InterPro" id="IPR016162">
    <property type="entry name" value="Ald_DH_N"/>
</dbReference>
<dbReference type="KEGG" id="taer:GT409_08970"/>
<keyword evidence="4 7" id="KW-0521">NADP</keyword>
<gene>
    <name evidence="7" type="primary">proA</name>
    <name evidence="9" type="ORF">GT409_08970</name>
</gene>
<evidence type="ECO:0000259" key="8">
    <source>
        <dbReference type="Pfam" id="PF00171"/>
    </source>
</evidence>
<dbReference type="NCBIfam" id="TIGR00407">
    <property type="entry name" value="proA"/>
    <property type="match status" value="1"/>
</dbReference>
<dbReference type="NCBIfam" id="NF001221">
    <property type="entry name" value="PRK00197.1"/>
    <property type="match status" value="1"/>
</dbReference>
<comment type="pathway">
    <text evidence="1 7">Amino-acid biosynthesis; L-proline biosynthesis; L-glutamate 5-semialdehyde from L-glutamate: step 2/2.</text>
</comment>
<dbReference type="EC" id="1.2.1.41" evidence="7"/>
<dbReference type="GO" id="GO:0050661">
    <property type="term" value="F:NADP binding"/>
    <property type="evidence" value="ECO:0007669"/>
    <property type="project" value="InterPro"/>
</dbReference>
<reference evidence="9 10" key="1">
    <citation type="submission" date="2020-01" db="EMBL/GenBank/DDBJ databases">
        <title>Ponticoccus aerotolerans gen. nov., sp. nov., an anaerobic bacterium and proposal of Ponticoccusceae fam. nov., Ponticoccusles ord. nov. and Ponticoccuse classis nov. in the phylum Kiritimatiellaeota.</title>
        <authorList>
            <person name="Zhou L.Y."/>
            <person name="Du Z.J."/>
        </authorList>
    </citation>
    <scope>NUCLEOTIDE SEQUENCE [LARGE SCALE GENOMIC DNA]</scope>
    <source>
        <strain evidence="9 10">S-5007</strain>
    </source>
</reference>
<evidence type="ECO:0000256" key="1">
    <source>
        <dbReference type="ARBA" id="ARBA00004985"/>
    </source>
</evidence>
<evidence type="ECO:0000313" key="10">
    <source>
        <dbReference type="Proteomes" id="UP000464954"/>
    </source>
</evidence>
<dbReference type="InterPro" id="IPR015590">
    <property type="entry name" value="Aldehyde_DH_dom"/>
</dbReference>
<comment type="function">
    <text evidence="7">Catalyzes the NADPH-dependent reduction of L-glutamate 5-phosphate into L-glutamate 5-semialdehyde and phosphate. The product spontaneously undergoes cyclization to form 1-pyrroline-5-carboxylate.</text>
</comment>
<accession>A0A6P1M6D5</accession>
<dbReference type="InterPro" id="IPR016163">
    <property type="entry name" value="Ald_DH_C"/>
</dbReference>
<dbReference type="FunFam" id="3.40.309.10:FF:000006">
    <property type="entry name" value="Gamma-glutamyl phosphate reductase"/>
    <property type="match status" value="1"/>
</dbReference>
<dbReference type="GO" id="GO:0004350">
    <property type="term" value="F:glutamate-5-semialdehyde dehydrogenase activity"/>
    <property type="evidence" value="ECO:0007669"/>
    <property type="project" value="UniProtKB-UniRule"/>
</dbReference>
<dbReference type="AlphaFoldDB" id="A0A6P1M6D5"/>
<dbReference type="PIRSF" id="PIRSF000151">
    <property type="entry name" value="GPR"/>
    <property type="match status" value="1"/>
</dbReference>
<keyword evidence="7" id="KW-0963">Cytoplasm</keyword>
<organism evidence="9 10">
    <name type="scientific">Tichowtungia aerotolerans</name>
    <dbReference type="NCBI Taxonomy" id="2697043"/>
    <lineage>
        <taxon>Bacteria</taxon>
        <taxon>Pseudomonadati</taxon>
        <taxon>Kiritimatiellota</taxon>
        <taxon>Tichowtungiia</taxon>
        <taxon>Tichowtungiales</taxon>
        <taxon>Tichowtungiaceae</taxon>
        <taxon>Tichowtungia</taxon>
    </lineage>
</organism>
<dbReference type="Gene3D" id="3.40.309.10">
    <property type="entry name" value="Aldehyde Dehydrogenase, Chain A, domain 2"/>
    <property type="match status" value="1"/>
</dbReference>
<evidence type="ECO:0000256" key="6">
    <source>
        <dbReference type="ARBA" id="ARBA00049024"/>
    </source>
</evidence>
<evidence type="ECO:0000256" key="4">
    <source>
        <dbReference type="ARBA" id="ARBA00022857"/>
    </source>
</evidence>
<evidence type="ECO:0000256" key="3">
    <source>
        <dbReference type="ARBA" id="ARBA00022650"/>
    </source>
</evidence>
<dbReference type="RefSeq" id="WP_160628764.1">
    <property type="nucleotide sequence ID" value="NZ_CP047593.1"/>
</dbReference>
<dbReference type="CDD" id="cd07079">
    <property type="entry name" value="ALDH_F18-19_ProA-GPR"/>
    <property type="match status" value="1"/>
</dbReference>
<keyword evidence="5 7" id="KW-0560">Oxidoreductase</keyword>
<dbReference type="Proteomes" id="UP000464954">
    <property type="component" value="Chromosome"/>
</dbReference>
<sequence>MSLHDDMILMGEKAVAASRELAKLSTKKKNAILEAMADELTAQKEAIQEANAKDLAAGKEAGLSSAMLDRLELNDSRIEGMVKGLSDVAALKDPVGSEISNWNRPNGLQIKKVRVPIGVIAIIFESRPNVTADAASLCFKTSNAVILRGGKEAMHSNLAIAKALREGGLKKGMPENAIQLVETTDRDAVRELAQMTGKVDLIIPRGGEGLIKAVSEMAWVPVIKHYKGVCHTYVDATADVDMALAICENAKVQRPGVCNAMETLLVHKNIANDFLPEMIARFKKCGVELRGDETVQAFDSDVKAATEADWPEEYLDLILSIRVVDSVEAAIEHINTYGSHHSDAIVTADKDSEKAFLAQVDSSSVYVNASTRFTDGAEFGMGAEIGISTDKLHARGPMGLEELTTYKFVIEGTGQTRP</sequence>
<dbReference type="GO" id="GO:0055129">
    <property type="term" value="P:L-proline biosynthetic process"/>
    <property type="evidence" value="ECO:0007669"/>
    <property type="project" value="UniProtKB-UniRule"/>
</dbReference>
<dbReference type="UniPathway" id="UPA00098">
    <property type="reaction ID" value="UER00360"/>
</dbReference>
<evidence type="ECO:0000313" key="9">
    <source>
        <dbReference type="EMBL" id="QHI69582.1"/>
    </source>
</evidence>
<dbReference type="PROSITE" id="PS01223">
    <property type="entry name" value="PROA"/>
    <property type="match status" value="1"/>
</dbReference>
<comment type="catalytic activity">
    <reaction evidence="6 7">
        <text>L-glutamate 5-semialdehyde + phosphate + NADP(+) = L-glutamyl 5-phosphate + NADPH + H(+)</text>
        <dbReference type="Rhea" id="RHEA:19541"/>
        <dbReference type="ChEBI" id="CHEBI:15378"/>
        <dbReference type="ChEBI" id="CHEBI:43474"/>
        <dbReference type="ChEBI" id="CHEBI:57783"/>
        <dbReference type="ChEBI" id="CHEBI:58066"/>
        <dbReference type="ChEBI" id="CHEBI:58274"/>
        <dbReference type="ChEBI" id="CHEBI:58349"/>
        <dbReference type="EC" id="1.2.1.41"/>
    </reaction>
</comment>
<dbReference type="Gene3D" id="3.40.605.10">
    <property type="entry name" value="Aldehyde Dehydrogenase, Chain A, domain 1"/>
    <property type="match status" value="1"/>
</dbReference>
<name>A0A6P1M6D5_9BACT</name>
<keyword evidence="2 7" id="KW-0028">Amino-acid biosynthesis</keyword>
<dbReference type="InterPro" id="IPR000965">
    <property type="entry name" value="GPR_dom"/>
</dbReference>
<dbReference type="GO" id="GO:0005737">
    <property type="term" value="C:cytoplasm"/>
    <property type="evidence" value="ECO:0007669"/>
    <property type="project" value="UniProtKB-SubCell"/>
</dbReference>
<keyword evidence="3 7" id="KW-0641">Proline biosynthesis</keyword>
<dbReference type="InterPro" id="IPR020593">
    <property type="entry name" value="G-glutamylP_reductase_CS"/>
</dbReference>
<keyword evidence="10" id="KW-1185">Reference proteome</keyword>